<dbReference type="OrthoDB" id="3688891at2"/>
<evidence type="ECO:0000256" key="1">
    <source>
        <dbReference type="SAM" id="MobiDB-lite"/>
    </source>
</evidence>
<feature type="region of interest" description="Disordered" evidence="1">
    <location>
        <begin position="1"/>
        <end position="27"/>
    </location>
</feature>
<evidence type="ECO:0000256" key="2">
    <source>
        <dbReference type="SAM" id="Phobius"/>
    </source>
</evidence>
<protein>
    <submittedName>
        <fullName evidence="3">Uncharacterized protein</fullName>
    </submittedName>
</protein>
<keyword evidence="2" id="KW-0812">Transmembrane</keyword>
<evidence type="ECO:0000313" key="4">
    <source>
        <dbReference type="Proteomes" id="UP000236732"/>
    </source>
</evidence>
<evidence type="ECO:0000313" key="3">
    <source>
        <dbReference type="EMBL" id="SEG88738.1"/>
    </source>
</evidence>
<dbReference type="RefSeq" id="WP_146103763.1">
    <property type="nucleotide sequence ID" value="NZ_FNVT01000006.1"/>
</dbReference>
<proteinExistence type="predicted"/>
<organism evidence="3 4">
    <name type="scientific">Nonomuraea solani</name>
    <dbReference type="NCBI Taxonomy" id="1144553"/>
    <lineage>
        <taxon>Bacteria</taxon>
        <taxon>Bacillati</taxon>
        <taxon>Actinomycetota</taxon>
        <taxon>Actinomycetes</taxon>
        <taxon>Streptosporangiales</taxon>
        <taxon>Streptosporangiaceae</taxon>
        <taxon>Nonomuraea</taxon>
    </lineage>
</organism>
<dbReference type="EMBL" id="FNVT01000006">
    <property type="protein sequence ID" value="SEG88738.1"/>
    <property type="molecule type" value="Genomic_DNA"/>
</dbReference>
<sequence length="360" mass="38639">MTSRETIRELPRGSRSRGRHARAAAPDPVKEFARGLRELRAAAGNPSHRAMKRRTGHPAAELAAAASGDALPSLEATQAYVTACGGDQIEWTRKWHVVNTLLRVRQSDRVYETVEYPRVGPAPEPPPAARRRTSIKTWVIVGVLAQIAVPAALLIYQNRAPMAVSVAGRQEVSATTSASARPVPRGTKAAAVKPAFIAVAGPGCPRDAKRSVRIDGLPGRDGWKDASVPGWTGAGCGDGFLFSELTYDATKTTHPSNSFQWRFTTGLDGRHQCYVGVYIPKTGFAGQRVWYTVIDGFDQDARTVAEFTLDQRMRQGKWVAGPAPVTITSGLAMVEITDTGKGNTTGDLAMVAGPVRLACL</sequence>
<gene>
    <name evidence="3" type="ORF">SAMN05444920_106296</name>
</gene>
<keyword evidence="2" id="KW-1133">Transmembrane helix</keyword>
<dbReference type="AlphaFoldDB" id="A0A1H6DTY4"/>
<name>A0A1H6DTY4_9ACTN</name>
<keyword evidence="2" id="KW-0472">Membrane</keyword>
<feature type="compositionally biased region" description="Basic and acidic residues" evidence="1">
    <location>
        <begin position="1"/>
        <end position="12"/>
    </location>
</feature>
<accession>A0A1H6DTY4</accession>
<keyword evidence="4" id="KW-1185">Reference proteome</keyword>
<reference evidence="3 4" key="1">
    <citation type="submission" date="2016-10" db="EMBL/GenBank/DDBJ databases">
        <authorList>
            <person name="de Groot N.N."/>
        </authorList>
    </citation>
    <scope>NUCLEOTIDE SEQUENCE [LARGE SCALE GENOMIC DNA]</scope>
    <source>
        <strain evidence="3 4">CGMCC 4.7037</strain>
    </source>
</reference>
<feature type="transmembrane region" description="Helical" evidence="2">
    <location>
        <begin position="138"/>
        <end position="156"/>
    </location>
</feature>
<dbReference type="Proteomes" id="UP000236732">
    <property type="component" value="Unassembled WGS sequence"/>
</dbReference>